<dbReference type="Proteomes" id="UP001161247">
    <property type="component" value="Chromosome 3"/>
</dbReference>
<organism evidence="1 2">
    <name type="scientific">Oldenlandia corymbosa var. corymbosa</name>
    <dbReference type="NCBI Taxonomy" id="529605"/>
    <lineage>
        <taxon>Eukaryota</taxon>
        <taxon>Viridiplantae</taxon>
        <taxon>Streptophyta</taxon>
        <taxon>Embryophyta</taxon>
        <taxon>Tracheophyta</taxon>
        <taxon>Spermatophyta</taxon>
        <taxon>Magnoliopsida</taxon>
        <taxon>eudicotyledons</taxon>
        <taxon>Gunneridae</taxon>
        <taxon>Pentapetalae</taxon>
        <taxon>asterids</taxon>
        <taxon>lamiids</taxon>
        <taxon>Gentianales</taxon>
        <taxon>Rubiaceae</taxon>
        <taxon>Rubioideae</taxon>
        <taxon>Spermacoceae</taxon>
        <taxon>Hedyotis-Oldenlandia complex</taxon>
        <taxon>Oldenlandia</taxon>
    </lineage>
</organism>
<reference evidence="1" key="1">
    <citation type="submission" date="2023-03" db="EMBL/GenBank/DDBJ databases">
        <authorList>
            <person name="Julca I."/>
        </authorList>
    </citation>
    <scope>NUCLEOTIDE SEQUENCE</scope>
</reference>
<dbReference type="AlphaFoldDB" id="A0AAV1CVQ1"/>
<keyword evidence="2" id="KW-1185">Reference proteome</keyword>
<evidence type="ECO:0000313" key="1">
    <source>
        <dbReference type="EMBL" id="CAI9099547.1"/>
    </source>
</evidence>
<proteinExistence type="predicted"/>
<protein>
    <submittedName>
        <fullName evidence="1">OLC1v1036387C1</fullName>
    </submittedName>
</protein>
<sequence>MNIGLKPCKTDSSSTPDCSFSNHRHLLNRPFNPSLMEVGEDVMAVKAVLTRTRRCVSQTGSRWWLSKIVDPAYRLIASGATKILRAFLSTTPSVNALSPPPAIETLDGTGVKKTVEITKISIDPLSLHGKWELTNCDSPHKMKWEPSSGFSCEFGLLRPEGLHILATPPSSILEKLAFDITPPS</sequence>
<dbReference type="EMBL" id="OX459120">
    <property type="protein sequence ID" value="CAI9099547.1"/>
    <property type="molecule type" value="Genomic_DNA"/>
</dbReference>
<name>A0AAV1CVQ1_OLDCO</name>
<evidence type="ECO:0000313" key="2">
    <source>
        <dbReference type="Proteomes" id="UP001161247"/>
    </source>
</evidence>
<accession>A0AAV1CVQ1</accession>
<gene>
    <name evidence="1" type="ORF">OLC1_LOCUS9549</name>
</gene>